<dbReference type="SUPFAM" id="SSF116726">
    <property type="entry name" value="TrkA C-terminal domain-like"/>
    <property type="match status" value="2"/>
</dbReference>
<feature type="domain" description="RCK C-terminal" evidence="8">
    <location>
        <begin position="210"/>
        <end position="294"/>
    </location>
</feature>
<dbReference type="PANTHER" id="PTHR43652:SF2">
    <property type="entry name" value="BASIC AMINO ACID ANTIPORTER YFCC-RELATED"/>
    <property type="match status" value="1"/>
</dbReference>
<comment type="subcellular location">
    <subcellularLocation>
        <location evidence="1">Membrane</location>
        <topology evidence="1">Multi-pass membrane protein</topology>
    </subcellularLocation>
</comment>
<evidence type="ECO:0000256" key="7">
    <source>
        <dbReference type="SAM" id="Phobius"/>
    </source>
</evidence>
<dbReference type="GO" id="GO:0005886">
    <property type="term" value="C:plasma membrane"/>
    <property type="evidence" value="ECO:0007669"/>
    <property type="project" value="TreeGrafter"/>
</dbReference>
<feature type="transmembrane region" description="Helical" evidence="7">
    <location>
        <begin position="145"/>
        <end position="166"/>
    </location>
</feature>
<evidence type="ECO:0000256" key="6">
    <source>
        <dbReference type="ARBA" id="ARBA00023136"/>
    </source>
</evidence>
<dbReference type="GO" id="GO:0008324">
    <property type="term" value="F:monoatomic cation transmembrane transporter activity"/>
    <property type="evidence" value="ECO:0007669"/>
    <property type="project" value="InterPro"/>
</dbReference>
<dbReference type="GO" id="GO:0006813">
    <property type="term" value="P:potassium ion transport"/>
    <property type="evidence" value="ECO:0007669"/>
    <property type="project" value="InterPro"/>
</dbReference>
<dbReference type="InterPro" id="IPR004680">
    <property type="entry name" value="Cit_transptr-like_dom"/>
</dbReference>
<keyword evidence="10" id="KW-1185">Reference proteome</keyword>
<feature type="transmembrane region" description="Helical" evidence="7">
    <location>
        <begin position="530"/>
        <end position="548"/>
    </location>
</feature>
<dbReference type="InterPro" id="IPR051679">
    <property type="entry name" value="DASS-Related_Transporters"/>
</dbReference>
<keyword evidence="6 7" id="KW-0472">Membrane</keyword>
<organism evidence="9 10">
    <name type="scientific">Neoaquamicrobium microcysteis</name>
    <dbReference type="NCBI Taxonomy" id="2682781"/>
    <lineage>
        <taxon>Bacteria</taxon>
        <taxon>Pseudomonadati</taxon>
        <taxon>Pseudomonadota</taxon>
        <taxon>Alphaproteobacteria</taxon>
        <taxon>Hyphomicrobiales</taxon>
        <taxon>Phyllobacteriaceae</taxon>
        <taxon>Neoaquamicrobium</taxon>
    </lineage>
</organism>
<dbReference type="PROSITE" id="PS01271">
    <property type="entry name" value="NA_SULFATE"/>
    <property type="match status" value="1"/>
</dbReference>
<feature type="transmembrane region" description="Helical" evidence="7">
    <location>
        <begin position="475"/>
        <end position="496"/>
    </location>
</feature>
<accession>A0A5D4GMW0</accession>
<gene>
    <name evidence="9" type="ORF">FY036_19990</name>
</gene>
<proteinExistence type="predicted"/>
<feature type="transmembrane region" description="Helical" evidence="7">
    <location>
        <begin position="97"/>
        <end position="124"/>
    </location>
</feature>
<evidence type="ECO:0000313" key="10">
    <source>
        <dbReference type="Proteomes" id="UP000323258"/>
    </source>
</evidence>
<dbReference type="InterPro" id="IPR036721">
    <property type="entry name" value="RCK_C_sf"/>
</dbReference>
<dbReference type="Pfam" id="PF02080">
    <property type="entry name" value="TrkA_C"/>
    <property type="match status" value="1"/>
</dbReference>
<dbReference type="InterPro" id="IPR006037">
    <property type="entry name" value="RCK_C"/>
</dbReference>
<evidence type="ECO:0000256" key="5">
    <source>
        <dbReference type="ARBA" id="ARBA00022989"/>
    </source>
</evidence>
<dbReference type="AlphaFoldDB" id="A0A5D4GMW0"/>
<feature type="transmembrane region" description="Helical" evidence="7">
    <location>
        <begin position="400"/>
        <end position="433"/>
    </location>
</feature>
<dbReference type="OrthoDB" id="9809303at2"/>
<evidence type="ECO:0000256" key="3">
    <source>
        <dbReference type="ARBA" id="ARBA00022692"/>
    </source>
</evidence>
<dbReference type="InterPro" id="IPR031312">
    <property type="entry name" value="Na/sul_symport_CS"/>
</dbReference>
<feature type="transmembrane region" description="Helical" evidence="7">
    <location>
        <begin position="186"/>
        <end position="206"/>
    </location>
</feature>
<reference evidence="9 10" key="1">
    <citation type="submission" date="2019-08" db="EMBL/GenBank/DDBJ databases">
        <authorList>
            <person name="Seo Y.L."/>
        </authorList>
    </citation>
    <scope>NUCLEOTIDE SEQUENCE [LARGE SCALE GENOMIC DNA]</scope>
    <source>
        <strain evidence="9 10">MaA-C15</strain>
    </source>
</reference>
<keyword evidence="5 7" id="KW-1133">Transmembrane helix</keyword>
<feature type="domain" description="RCK C-terminal" evidence="8">
    <location>
        <begin position="296"/>
        <end position="382"/>
    </location>
</feature>
<dbReference type="Pfam" id="PF03600">
    <property type="entry name" value="CitMHS"/>
    <property type="match status" value="1"/>
</dbReference>
<evidence type="ECO:0000256" key="4">
    <source>
        <dbReference type="ARBA" id="ARBA00022737"/>
    </source>
</evidence>
<feature type="transmembrane region" description="Helical" evidence="7">
    <location>
        <begin position="445"/>
        <end position="463"/>
    </location>
</feature>
<keyword evidence="3 7" id="KW-0812">Transmembrane</keyword>
<protein>
    <submittedName>
        <fullName evidence="9">SLC13 family permease</fullName>
    </submittedName>
</protein>
<dbReference type="Gene3D" id="3.30.70.1450">
    <property type="entry name" value="Regulator of K+ conductance, C-terminal domain"/>
    <property type="match status" value="2"/>
</dbReference>
<dbReference type="PANTHER" id="PTHR43652">
    <property type="entry name" value="BASIC AMINO ACID ANTIPORTER YFCC-RELATED"/>
    <property type="match status" value="1"/>
</dbReference>
<dbReference type="EMBL" id="VSZS01000067">
    <property type="protein sequence ID" value="TYR30166.1"/>
    <property type="molecule type" value="Genomic_DNA"/>
</dbReference>
<comment type="caution">
    <text evidence="9">The sequence shown here is derived from an EMBL/GenBank/DDBJ whole genome shotgun (WGS) entry which is preliminary data.</text>
</comment>
<feature type="transmembrane region" description="Helical" evidence="7">
    <location>
        <begin position="12"/>
        <end position="29"/>
    </location>
</feature>
<keyword evidence="4" id="KW-0677">Repeat</keyword>
<evidence type="ECO:0000313" key="9">
    <source>
        <dbReference type="EMBL" id="TYR30166.1"/>
    </source>
</evidence>
<dbReference type="RefSeq" id="WP_148916524.1">
    <property type="nucleotide sequence ID" value="NZ_VSZS01000067.1"/>
</dbReference>
<dbReference type="PROSITE" id="PS51202">
    <property type="entry name" value="RCK_C"/>
    <property type="match status" value="2"/>
</dbReference>
<keyword evidence="2" id="KW-0813">Transport</keyword>
<evidence type="ECO:0000259" key="8">
    <source>
        <dbReference type="PROSITE" id="PS51202"/>
    </source>
</evidence>
<evidence type="ECO:0000256" key="1">
    <source>
        <dbReference type="ARBA" id="ARBA00004141"/>
    </source>
</evidence>
<dbReference type="Proteomes" id="UP000323258">
    <property type="component" value="Unassembled WGS sequence"/>
</dbReference>
<feature type="transmembrane region" description="Helical" evidence="7">
    <location>
        <begin position="568"/>
        <end position="588"/>
    </location>
</feature>
<feature type="transmembrane region" description="Helical" evidence="7">
    <location>
        <begin position="35"/>
        <end position="57"/>
    </location>
</feature>
<name>A0A5D4GMW0_9HYPH</name>
<evidence type="ECO:0000256" key="2">
    <source>
        <dbReference type="ARBA" id="ARBA00022448"/>
    </source>
</evidence>
<sequence length="590" mass="61761">MHSLIAGYEPYVALVIVLGTFVAFLLERFPPEVTAAGGAAMFIVLGLLPAADAMAVFSNSAPLTIGAMFVLTGALVRTGVLEGFSGLILAWSSNRPLLAIGMMLSAAVLFSAFVNNTPVVLILIPVVIKLAQKLNIASTRLLIPISYAAILGGTCTLIGTSTNLLVDGVARDQGLQAFSIFEITPVGIITAAAGVTLMLVFGRWLLPDRPDTSSKSDDTEFLTEIAVLAEGDFTTEPVGNIGALKLPGLRVLGLKRAGEVIREGVAEQTLAKGDRLIIAATSSQLLTLGENKALRVGRARLGGMPSDTQIVEAIVAPHRASMGQALGALGLGSRFGVRILGVHRHQHVPGRDLDTVLLRPADKLLLEGPPDGIDRMTQQGFLVSVTQTSGRAFRRSKAPIALIALMAVVLLAAFNVADIGILAMIAVAGILLLRCIDSDEAWGSIDGAILVLIFAMLIIGAGMQKTGAIDLIVSAVAPMLTNAPPFLTLIAIYMLTSVLTEMITNNAVAVVVTPIVIGLAAQIGIDPRPLVVAVMFAASASFATPIGYQTNTLVYGAGNYRFADFLRVGIPMNIIAGLAACTTIYFYYGL</sequence>
<reference evidence="9 10" key="2">
    <citation type="submission" date="2019-09" db="EMBL/GenBank/DDBJ databases">
        <title>Mesorhizobium sp. MaA-C15 isolated from Microcystis aeruginosa.</title>
        <authorList>
            <person name="Jeong S.E."/>
            <person name="Jin H.M."/>
            <person name="Jeon C.O."/>
        </authorList>
    </citation>
    <scope>NUCLEOTIDE SEQUENCE [LARGE SCALE GENOMIC DNA]</scope>
    <source>
        <strain evidence="9 10">MaA-C15</strain>
    </source>
</reference>
<feature type="transmembrane region" description="Helical" evidence="7">
    <location>
        <begin position="69"/>
        <end position="91"/>
    </location>
</feature>
<feature type="transmembrane region" description="Helical" evidence="7">
    <location>
        <begin position="502"/>
        <end position="523"/>
    </location>
</feature>